<dbReference type="PROSITE" id="PS50076">
    <property type="entry name" value="DNAJ_2"/>
    <property type="match status" value="1"/>
</dbReference>
<sequence>MADSSDKDLLAKAQECSANNIDLYELLQVEHTEQDEKKIRSAWRKQSIKYHPDKAKDAYDPEKWELFEFARDILLDTAARAAYDNARKAALRQKAERLQRVGADKRFADALEADEREAKRQRLEKEERARELERERARLREEGQRENERRMAEEAERFKREQLERAEREREPDELDERMAELERRLEEKRRLKAEKKARKKGKTDGGDPAPPAPPAPASAPAPAVPRAPPKWEDTKAKMLAFQKIRDAKKAAAEKAAAEKAAAEKAAAEAGDGSKE</sequence>
<feature type="compositionally biased region" description="Basic and acidic residues" evidence="6">
    <location>
        <begin position="116"/>
        <end position="190"/>
    </location>
</feature>
<dbReference type="GO" id="GO:0000390">
    <property type="term" value="P:spliceosomal complex disassembly"/>
    <property type="evidence" value="ECO:0007669"/>
    <property type="project" value="TreeGrafter"/>
</dbReference>
<dbReference type="Proteomes" id="UP000781932">
    <property type="component" value="Unassembled WGS sequence"/>
</dbReference>
<dbReference type="Pfam" id="PF00226">
    <property type="entry name" value="DnaJ"/>
    <property type="match status" value="1"/>
</dbReference>
<comment type="caution">
    <text evidence="8">The sequence shown here is derived from an EMBL/GenBank/DDBJ whole genome shotgun (WGS) entry which is preliminary data.</text>
</comment>
<reference evidence="8" key="1">
    <citation type="submission" date="2020-03" db="EMBL/GenBank/DDBJ databases">
        <authorList>
            <person name="He L."/>
        </authorList>
    </citation>
    <scope>NUCLEOTIDE SEQUENCE</scope>
    <source>
        <strain evidence="8">CkLH20</strain>
    </source>
</reference>
<feature type="domain" description="J" evidence="7">
    <location>
        <begin position="22"/>
        <end position="87"/>
    </location>
</feature>
<dbReference type="GO" id="GO:0005737">
    <property type="term" value="C:cytoplasm"/>
    <property type="evidence" value="ECO:0007669"/>
    <property type="project" value="UniProtKB-SubCell"/>
</dbReference>
<evidence type="ECO:0000256" key="5">
    <source>
        <dbReference type="ARBA" id="ARBA00023242"/>
    </source>
</evidence>
<gene>
    <name evidence="8" type="ORF">CkaCkLH20_09810</name>
</gene>
<protein>
    <recommendedName>
        <fullName evidence="7">J domain-containing protein</fullName>
    </recommendedName>
</protein>
<organism evidence="8 9">
    <name type="scientific">Colletotrichum karsti</name>
    <dbReference type="NCBI Taxonomy" id="1095194"/>
    <lineage>
        <taxon>Eukaryota</taxon>
        <taxon>Fungi</taxon>
        <taxon>Dikarya</taxon>
        <taxon>Ascomycota</taxon>
        <taxon>Pezizomycotina</taxon>
        <taxon>Sordariomycetes</taxon>
        <taxon>Hypocreomycetidae</taxon>
        <taxon>Glomerellales</taxon>
        <taxon>Glomerellaceae</taxon>
        <taxon>Colletotrichum</taxon>
        <taxon>Colletotrichum boninense species complex</taxon>
    </lineage>
</organism>
<dbReference type="InterPro" id="IPR036869">
    <property type="entry name" value="J_dom_sf"/>
</dbReference>
<evidence type="ECO:0000313" key="9">
    <source>
        <dbReference type="Proteomes" id="UP000781932"/>
    </source>
</evidence>
<dbReference type="SMART" id="SM00271">
    <property type="entry name" value="DnaJ"/>
    <property type="match status" value="1"/>
</dbReference>
<dbReference type="CDD" id="cd06257">
    <property type="entry name" value="DnaJ"/>
    <property type="match status" value="1"/>
</dbReference>
<feature type="region of interest" description="Disordered" evidence="6">
    <location>
        <begin position="108"/>
        <end position="232"/>
    </location>
</feature>
<dbReference type="Gene3D" id="1.10.287.110">
    <property type="entry name" value="DnaJ domain"/>
    <property type="match status" value="1"/>
</dbReference>
<keyword evidence="9" id="KW-1185">Reference proteome</keyword>
<dbReference type="RefSeq" id="XP_038742092.1">
    <property type="nucleotide sequence ID" value="XM_038892525.1"/>
</dbReference>
<reference evidence="8" key="2">
    <citation type="submission" date="2020-11" db="EMBL/GenBank/DDBJ databases">
        <title>Whole genome sequencing of Colletotrichum sp.</title>
        <authorList>
            <person name="Li H."/>
        </authorList>
    </citation>
    <scope>NUCLEOTIDE SEQUENCE</scope>
    <source>
        <strain evidence="8">CkLH20</strain>
    </source>
</reference>
<proteinExistence type="predicted"/>
<feature type="compositionally biased region" description="Pro residues" evidence="6">
    <location>
        <begin position="209"/>
        <end position="229"/>
    </location>
</feature>
<evidence type="ECO:0000313" key="8">
    <source>
        <dbReference type="EMBL" id="KAF9872631.1"/>
    </source>
</evidence>
<evidence type="ECO:0000259" key="7">
    <source>
        <dbReference type="PROSITE" id="PS50076"/>
    </source>
</evidence>
<evidence type="ECO:0000256" key="4">
    <source>
        <dbReference type="ARBA" id="ARBA00023186"/>
    </source>
</evidence>
<dbReference type="PANTHER" id="PTHR44313:SF1">
    <property type="entry name" value="DNAJ HOMOLOG SUBFAMILY C MEMBER 17"/>
    <property type="match status" value="1"/>
</dbReference>
<dbReference type="InterPro" id="IPR001623">
    <property type="entry name" value="DnaJ_domain"/>
</dbReference>
<evidence type="ECO:0000256" key="3">
    <source>
        <dbReference type="ARBA" id="ARBA00022490"/>
    </source>
</evidence>
<evidence type="ECO:0000256" key="1">
    <source>
        <dbReference type="ARBA" id="ARBA00004123"/>
    </source>
</evidence>
<feature type="compositionally biased region" description="Basic residues" evidence="6">
    <location>
        <begin position="191"/>
        <end position="202"/>
    </location>
</feature>
<keyword evidence="3" id="KW-0963">Cytoplasm</keyword>
<name>A0A9P6I252_9PEZI</name>
<comment type="subcellular location">
    <subcellularLocation>
        <location evidence="2">Cytoplasm</location>
    </subcellularLocation>
    <subcellularLocation>
        <location evidence="1">Nucleus</location>
    </subcellularLocation>
</comment>
<dbReference type="SUPFAM" id="SSF46565">
    <property type="entry name" value="Chaperone J-domain"/>
    <property type="match status" value="1"/>
</dbReference>
<evidence type="ECO:0000256" key="2">
    <source>
        <dbReference type="ARBA" id="ARBA00004496"/>
    </source>
</evidence>
<evidence type="ECO:0000256" key="6">
    <source>
        <dbReference type="SAM" id="MobiDB-lite"/>
    </source>
</evidence>
<accession>A0A9P6I252</accession>
<dbReference type="PANTHER" id="PTHR44313">
    <property type="entry name" value="DNAJ HOMOLOG SUBFAMILY C MEMBER 17"/>
    <property type="match status" value="1"/>
</dbReference>
<feature type="region of interest" description="Disordered" evidence="6">
    <location>
        <begin position="251"/>
        <end position="276"/>
    </location>
</feature>
<dbReference type="EMBL" id="JAATWM020000036">
    <property type="protein sequence ID" value="KAF9872631.1"/>
    <property type="molecule type" value="Genomic_DNA"/>
</dbReference>
<keyword evidence="5" id="KW-0539">Nucleus</keyword>
<dbReference type="InterPro" id="IPR052094">
    <property type="entry name" value="Pre-mRNA-splicing_ERAD"/>
</dbReference>
<dbReference type="OrthoDB" id="376357at2759"/>
<dbReference type="GeneID" id="62165599"/>
<dbReference type="AlphaFoldDB" id="A0A9P6I252"/>
<keyword evidence="4" id="KW-0143">Chaperone</keyword>
<dbReference type="GO" id="GO:0005681">
    <property type="term" value="C:spliceosomal complex"/>
    <property type="evidence" value="ECO:0007669"/>
    <property type="project" value="TreeGrafter"/>
</dbReference>